<evidence type="ECO:0000256" key="1">
    <source>
        <dbReference type="SAM" id="Phobius"/>
    </source>
</evidence>
<dbReference type="AlphaFoldDB" id="K6VIC8"/>
<name>K6VIC8_9MICO</name>
<keyword evidence="1" id="KW-0472">Membrane</keyword>
<sequence>MSDTDELVTRLQATAGPPAALDAGEVVEIAGRRRRRRVAAASSLAALVVVAGSVGVASQVLPNGLVGTGASSSQEQAGAPAAAQAGGGAVADQQVPAATVCPPSLAWGATKRMAPPVPVNPWLPEASAGDRLVPETVPTAAIVCRYESDEEALRDRPGPTHPPAPDALVAIPDSTLTGSATLTGALDTIPAELAGLPPATPGSTPICRAVAGPSVPYLLGLSYGDGGHLWVSTFLNPGNCSEATNGVFTSRAPLGPSMAEALESQVWPATPTAPTH</sequence>
<organism evidence="2 3">
    <name type="scientific">Kineosphaera limosa NBRC 100340</name>
    <dbReference type="NCBI Taxonomy" id="1184609"/>
    <lineage>
        <taxon>Bacteria</taxon>
        <taxon>Bacillati</taxon>
        <taxon>Actinomycetota</taxon>
        <taxon>Actinomycetes</taxon>
        <taxon>Micrococcales</taxon>
        <taxon>Dermatophilaceae</taxon>
        <taxon>Kineosphaera</taxon>
    </lineage>
</organism>
<evidence type="ECO:0000313" key="2">
    <source>
        <dbReference type="EMBL" id="GAB95983.1"/>
    </source>
</evidence>
<reference evidence="2 3" key="1">
    <citation type="submission" date="2012-08" db="EMBL/GenBank/DDBJ databases">
        <title>Whole genome shotgun sequence of Kineosphaera limosa NBRC 100340.</title>
        <authorList>
            <person name="Yoshida I."/>
            <person name="Isaki S."/>
            <person name="Hosoyama A."/>
            <person name="Tsuchikane K."/>
            <person name="Katsumata H."/>
            <person name="Ando Y."/>
            <person name="Ohji S."/>
            <person name="Hamada M."/>
            <person name="Tamura T."/>
            <person name="Yamazoe A."/>
            <person name="Yamazaki S."/>
            <person name="Fujita N."/>
        </authorList>
    </citation>
    <scope>NUCLEOTIDE SEQUENCE [LARGE SCALE GENOMIC DNA]</scope>
    <source>
        <strain evidence="2 3">NBRC 100340</strain>
    </source>
</reference>
<keyword evidence="3" id="KW-1185">Reference proteome</keyword>
<dbReference type="EMBL" id="BAHD01000030">
    <property type="protein sequence ID" value="GAB95983.1"/>
    <property type="molecule type" value="Genomic_DNA"/>
</dbReference>
<dbReference type="Proteomes" id="UP000008366">
    <property type="component" value="Unassembled WGS sequence"/>
</dbReference>
<proteinExistence type="predicted"/>
<comment type="caution">
    <text evidence="2">The sequence shown here is derived from an EMBL/GenBank/DDBJ whole genome shotgun (WGS) entry which is preliminary data.</text>
</comment>
<dbReference type="eggNOG" id="ENOG5032HXF">
    <property type="taxonomic scope" value="Bacteria"/>
</dbReference>
<keyword evidence="1" id="KW-1133">Transmembrane helix</keyword>
<feature type="transmembrane region" description="Helical" evidence="1">
    <location>
        <begin position="38"/>
        <end position="61"/>
    </location>
</feature>
<dbReference type="RefSeq" id="WP_006592515.1">
    <property type="nucleotide sequence ID" value="NZ_BAHD01000030.1"/>
</dbReference>
<accession>K6VIC8</accession>
<keyword evidence="1" id="KW-0812">Transmembrane</keyword>
<evidence type="ECO:0000313" key="3">
    <source>
        <dbReference type="Proteomes" id="UP000008366"/>
    </source>
</evidence>
<protein>
    <submittedName>
        <fullName evidence="2">Uncharacterized protein</fullName>
    </submittedName>
</protein>
<dbReference type="OrthoDB" id="4854850at2"/>
<gene>
    <name evidence="2" type="ORF">KILIM_030_00250</name>
</gene>